<protein>
    <submittedName>
        <fullName evidence="2">Uncharacterized protein</fullName>
    </submittedName>
</protein>
<reference evidence="2 3" key="1">
    <citation type="submission" date="2020-06" db="EMBL/GenBank/DDBJ databases">
        <title>Altererythrobacter sp. HHU K3-1.</title>
        <authorList>
            <person name="Zhang D."/>
            <person name="Xue H."/>
        </authorList>
    </citation>
    <scope>NUCLEOTIDE SEQUENCE [LARGE SCALE GENOMIC DNA]</scope>
    <source>
        <strain evidence="2 3">HHU K3-1</strain>
    </source>
</reference>
<dbReference type="Proteomes" id="UP000561438">
    <property type="component" value="Unassembled WGS sequence"/>
</dbReference>
<keyword evidence="1" id="KW-0812">Transmembrane</keyword>
<keyword evidence="1" id="KW-0472">Membrane</keyword>
<accession>A0A850H0K3</accession>
<comment type="caution">
    <text evidence="2">The sequence shown here is derived from an EMBL/GenBank/DDBJ whole genome shotgun (WGS) entry which is preliminary data.</text>
</comment>
<evidence type="ECO:0000313" key="2">
    <source>
        <dbReference type="EMBL" id="NVD45421.1"/>
    </source>
</evidence>
<gene>
    <name evidence="2" type="ORF">HUV48_10430</name>
</gene>
<sequence length="371" mass="38670">MSGLSRTDRRAFKARRRGEPIAAFAALILMWIGVRMWMLAGSVVAPAEGLLVAAEVQAEVASLVMPDQNVHNDAESTLNRTKRVIERPNEPFARVIAPVPQMTEVAPKTSPKFAVPILSSLALQTASPTPVPRLDAAPLPVMPARQDRPRTKRWSADGWILMREGPATTDGGIAPATLGGSQVGAVLRYHPGIGRANRSAIYARASSSLGDDTAQEAALGISIRPIRTIPIQAHVEARILESGGDAEVRPAAFLAGGFDRAPLPLGLEARGYGQAGYVGGDYETAFADGQIVADREVVSVDAGGSAVALRIGAGAWGGAQEGASRADIGPSASVTVSRGQLSARLSAEYRFKVAGDAEPSSGPALTITAGF</sequence>
<evidence type="ECO:0000256" key="1">
    <source>
        <dbReference type="SAM" id="Phobius"/>
    </source>
</evidence>
<feature type="transmembrane region" description="Helical" evidence="1">
    <location>
        <begin position="21"/>
        <end position="40"/>
    </location>
</feature>
<evidence type="ECO:0000313" key="3">
    <source>
        <dbReference type="Proteomes" id="UP000561438"/>
    </source>
</evidence>
<dbReference type="RefSeq" id="WP_176267698.1">
    <property type="nucleotide sequence ID" value="NZ_JABWGV010000003.1"/>
</dbReference>
<organism evidence="2 3">
    <name type="scientific">Qipengyuania atrilutea</name>
    <dbReference type="NCBI Taxonomy" id="2744473"/>
    <lineage>
        <taxon>Bacteria</taxon>
        <taxon>Pseudomonadati</taxon>
        <taxon>Pseudomonadota</taxon>
        <taxon>Alphaproteobacteria</taxon>
        <taxon>Sphingomonadales</taxon>
        <taxon>Erythrobacteraceae</taxon>
        <taxon>Qipengyuania</taxon>
    </lineage>
</organism>
<dbReference type="AlphaFoldDB" id="A0A850H0K3"/>
<keyword evidence="1" id="KW-1133">Transmembrane helix</keyword>
<dbReference type="EMBL" id="JABWGV010000003">
    <property type="protein sequence ID" value="NVD45421.1"/>
    <property type="molecule type" value="Genomic_DNA"/>
</dbReference>
<keyword evidence="3" id="KW-1185">Reference proteome</keyword>
<name>A0A850H0K3_9SPHN</name>
<proteinExistence type="predicted"/>